<name>A0A0A9G756_ARUDO</name>
<reference evidence="1" key="1">
    <citation type="submission" date="2014-09" db="EMBL/GenBank/DDBJ databases">
        <authorList>
            <person name="Magalhaes I.L.F."/>
            <person name="Oliveira U."/>
            <person name="Santos F.R."/>
            <person name="Vidigal T.H.D.A."/>
            <person name="Brescovit A.D."/>
            <person name="Santos A.J."/>
        </authorList>
    </citation>
    <scope>NUCLEOTIDE SEQUENCE</scope>
    <source>
        <tissue evidence="1">Shoot tissue taken approximately 20 cm above the soil surface</tissue>
    </source>
</reference>
<reference evidence="1" key="2">
    <citation type="journal article" date="2015" name="Data Brief">
        <title>Shoot transcriptome of the giant reed, Arundo donax.</title>
        <authorList>
            <person name="Barrero R.A."/>
            <person name="Guerrero F.D."/>
            <person name="Moolhuijzen P."/>
            <person name="Goolsby J.A."/>
            <person name="Tidwell J."/>
            <person name="Bellgard S.E."/>
            <person name="Bellgard M.I."/>
        </authorList>
    </citation>
    <scope>NUCLEOTIDE SEQUENCE</scope>
    <source>
        <tissue evidence="1">Shoot tissue taken approximately 20 cm above the soil surface</tissue>
    </source>
</reference>
<organism evidence="1">
    <name type="scientific">Arundo donax</name>
    <name type="common">Giant reed</name>
    <name type="synonym">Donax arundinaceus</name>
    <dbReference type="NCBI Taxonomy" id="35708"/>
    <lineage>
        <taxon>Eukaryota</taxon>
        <taxon>Viridiplantae</taxon>
        <taxon>Streptophyta</taxon>
        <taxon>Embryophyta</taxon>
        <taxon>Tracheophyta</taxon>
        <taxon>Spermatophyta</taxon>
        <taxon>Magnoliopsida</taxon>
        <taxon>Liliopsida</taxon>
        <taxon>Poales</taxon>
        <taxon>Poaceae</taxon>
        <taxon>PACMAD clade</taxon>
        <taxon>Arundinoideae</taxon>
        <taxon>Arundineae</taxon>
        <taxon>Arundo</taxon>
    </lineage>
</organism>
<protein>
    <submittedName>
        <fullName evidence="1">Uncharacterized protein</fullName>
    </submittedName>
</protein>
<evidence type="ECO:0000313" key="1">
    <source>
        <dbReference type="EMBL" id="JAE19294.1"/>
    </source>
</evidence>
<proteinExistence type="predicted"/>
<sequence length="53" mass="6170">MKLLEVKFHKCWTVHNQHFSSGDTDRSCLHFSIRKTNVMKPLTLSGNWGLLAR</sequence>
<dbReference type="EMBL" id="GBRH01178602">
    <property type="protein sequence ID" value="JAE19294.1"/>
    <property type="molecule type" value="Transcribed_RNA"/>
</dbReference>
<accession>A0A0A9G756</accession>
<dbReference type="AlphaFoldDB" id="A0A0A9G756"/>